<dbReference type="SUPFAM" id="SSF46689">
    <property type="entry name" value="Homeodomain-like"/>
    <property type="match status" value="1"/>
</dbReference>
<evidence type="ECO:0000313" key="8">
    <source>
        <dbReference type="Proteomes" id="UP001160483"/>
    </source>
</evidence>
<dbReference type="EMBL" id="CAKKTJ010000086">
    <property type="protein sequence ID" value="CAH0473791.1"/>
    <property type="molecule type" value="Genomic_DNA"/>
</dbReference>
<dbReference type="SMART" id="SM00389">
    <property type="entry name" value="HOX"/>
    <property type="match status" value="1"/>
</dbReference>
<feature type="compositionally biased region" description="Low complexity" evidence="5">
    <location>
        <begin position="510"/>
        <end position="536"/>
    </location>
</feature>
<keyword evidence="1 4" id="KW-0238">DNA-binding</keyword>
<gene>
    <name evidence="7" type="ORF">PBS003_LOCUS667</name>
</gene>
<feature type="DNA-binding region" description="Homeobox" evidence="4">
    <location>
        <begin position="188"/>
        <end position="250"/>
    </location>
</feature>
<dbReference type="PANTHER" id="PTHR34612">
    <property type="entry name" value="GH131_N DOMAIN-CONTAINING PROTEIN"/>
    <property type="match status" value="1"/>
</dbReference>
<dbReference type="InterPro" id="IPR008422">
    <property type="entry name" value="KN_HD"/>
</dbReference>
<dbReference type="InterPro" id="IPR041524">
    <property type="entry name" value="GH131_N"/>
</dbReference>
<reference evidence="7" key="1">
    <citation type="submission" date="2021-11" db="EMBL/GenBank/DDBJ databases">
        <authorList>
            <person name="Islam A."/>
            <person name="Islam S."/>
            <person name="Flora M.S."/>
            <person name="Rahman M."/>
            <person name="Ziaur R.M."/>
            <person name="Epstein J.H."/>
            <person name="Hassan M."/>
            <person name="Klassen M."/>
            <person name="Woodard K."/>
            <person name="Webb A."/>
            <person name="Webby R.J."/>
            <person name="El Zowalaty M.E."/>
        </authorList>
    </citation>
    <scope>NUCLEOTIDE SEQUENCE</scope>
    <source>
        <strain evidence="7">Pbs3</strain>
    </source>
</reference>
<evidence type="ECO:0000256" key="3">
    <source>
        <dbReference type="ARBA" id="ARBA00023242"/>
    </source>
</evidence>
<dbReference type="PANTHER" id="PTHR34612:SF6">
    <property type="entry name" value="GLYCOSIDE HYDROLASE 131 CATALYTIC N-TERMINAL DOMAIN-CONTAINING PROTEIN"/>
    <property type="match status" value="1"/>
</dbReference>
<dbReference type="CDD" id="cd00086">
    <property type="entry name" value="homeodomain"/>
    <property type="match status" value="1"/>
</dbReference>
<dbReference type="GO" id="GO:0000981">
    <property type="term" value="F:DNA-binding transcription factor activity, RNA polymerase II-specific"/>
    <property type="evidence" value="ECO:0007669"/>
    <property type="project" value="InterPro"/>
</dbReference>
<dbReference type="Pfam" id="PF05920">
    <property type="entry name" value="Homeobox_KN"/>
    <property type="match status" value="1"/>
</dbReference>
<dbReference type="Gene3D" id="1.10.10.60">
    <property type="entry name" value="Homeodomain-like"/>
    <property type="match status" value="1"/>
</dbReference>
<evidence type="ECO:0000313" key="7">
    <source>
        <dbReference type="EMBL" id="CAH0473791.1"/>
    </source>
</evidence>
<keyword evidence="3 4" id="KW-0539">Nucleus</keyword>
<comment type="caution">
    <text evidence="7">The sequence shown here is derived from an EMBL/GenBank/DDBJ whole genome shotgun (WGS) entry which is preliminary data.</text>
</comment>
<evidence type="ECO:0000256" key="4">
    <source>
        <dbReference type="PROSITE-ProRule" id="PRU00108"/>
    </source>
</evidence>
<feature type="region of interest" description="Disordered" evidence="5">
    <location>
        <begin position="156"/>
        <end position="180"/>
    </location>
</feature>
<feature type="domain" description="Homeobox" evidence="6">
    <location>
        <begin position="186"/>
        <end position="249"/>
    </location>
</feature>
<dbReference type="Pfam" id="PF18271">
    <property type="entry name" value="GH131_N"/>
    <property type="match status" value="1"/>
</dbReference>
<name>A0AAU9KQA6_9STRA</name>
<dbReference type="PROSITE" id="PS50071">
    <property type="entry name" value="HOMEOBOX_2"/>
    <property type="match status" value="1"/>
</dbReference>
<organism evidence="7 8">
    <name type="scientific">Peronospora belbahrii</name>
    <dbReference type="NCBI Taxonomy" id="622444"/>
    <lineage>
        <taxon>Eukaryota</taxon>
        <taxon>Sar</taxon>
        <taxon>Stramenopiles</taxon>
        <taxon>Oomycota</taxon>
        <taxon>Peronosporomycetes</taxon>
        <taxon>Peronosporales</taxon>
        <taxon>Peronosporaceae</taxon>
        <taxon>Peronospora</taxon>
    </lineage>
</organism>
<dbReference type="PROSITE" id="PS00027">
    <property type="entry name" value="HOMEOBOX_1"/>
    <property type="match status" value="1"/>
</dbReference>
<evidence type="ECO:0000259" key="6">
    <source>
        <dbReference type="PROSITE" id="PS50071"/>
    </source>
</evidence>
<evidence type="ECO:0000256" key="2">
    <source>
        <dbReference type="ARBA" id="ARBA00023155"/>
    </source>
</evidence>
<evidence type="ECO:0000256" key="5">
    <source>
        <dbReference type="SAM" id="MobiDB-lite"/>
    </source>
</evidence>
<dbReference type="InterPro" id="IPR001356">
    <property type="entry name" value="HD"/>
</dbReference>
<accession>A0AAU9KQA6</accession>
<sequence length="589" mass="65502">MTFPHCTNYYLRSREKSWQAEEDLTVSDESIATFTTFCHVTQDEEKPQALCLQTPINDHTLLLLTHKFMAMVSQPAKLLAVLVANCEGRTSKQVYWAKATAYQQSELQGLCTSWYRIMEDINHYELTRVSTQSYRLRSRRRVFHLPQTTIPRRGFLSSTSAEQCRSPPSLEDKCSDASSQGMILSGSGLSKRSRITKKSNEFLVAWFLAHKDNPYPSPDERVEIAEKTGLAEQQVRNWFANMRKRHWKPNRANAKKPRYDQTLPWDGRFRYLTVASLTDKYLTHILTNRQNGTVKPDQWTTVTTRGRSPFNGDTGVATIAVDSEAIFGGQSNFCRSELVQNVAGNTVGTTFFRVSLMKEVPYINLHSWQVVFCESHLFEIRIDASVNPVQLVWYTGGSTEARWSTEFKTKTWYNFGIAVSAGKLALYFSEGDDALALTKTESYNGEVPRNYEFNFGQLTLSNDGSPVNMVEGEQDVLLFNGVSVEDSIPSGTSSSTSTKSSTLNFSSVSASATVSTTPTAAADTDTATATASSVKTPADETTDARRSTDPPASTSESDGDDNDAASTKKAPNGTDAPITKKLGCKVRRN</sequence>
<dbReference type="GO" id="GO:0003677">
    <property type="term" value="F:DNA binding"/>
    <property type="evidence" value="ECO:0007669"/>
    <property type="project" value="UniProtKB-UniRule"/>
</dbReference>
<keyword evidence="2 4" id="KW-0371">Homeobox</keyword>
<dbReference type="Proteomes" id="UP001160483">
    <property type="component" value="Unassembled WGS sequence"/>
</dbReference>
<protein>
    <recommendedName>
        <fullName evidence="6">Homeobox domain-containing protein</fullName>
    </recommendedName>
</protein>
<dbReference type="Gene3D" id="2.60.120.1160">
    <property type="match status" value="1"/>
</dbReference>
<evidence type="ECO:0000256" key="1">
    <source>
        <dbReference type="ARBA" id="ARBA00023125"/>
    </source>
</evidence>
<feature type="region of interest" description="Disordered" evidence="5">
    <location>
        <begin position="510"/>
        <end position="589"/>
    </location>
</feature>
<proteinExistence type="predicted"/>
<dbReference type="GO" id="GO:0005634">
    <property type="term" value="C:nucleus"/>
    <property type="evidence" value="ECO:0007669"/>
    <property type="project" value="UniProtKB-SubCell"/>
</dbReference>
<dbReference type="InterPro" id="IPR017970">
    <property type="entry name" value="Homeobox_CS"/>
</dbReference>
<dbReference type="InterPro" id="IPR009057">
    <property type="entry name" value="Homeodomain-like_sf"/>
</dbReference>
<dbReference type="AlphaFoldDB" id="A0AAU9KQA6"/>
<comment type="subcellular location">
    <subcellularLocation>
        <location evidence="4">Nucleus</location>
    </subcellularLocation>
</comment>